<accession>A0A1T1H1C9</accession>
<dbReference type="AlphaFoldDB" id="A0A1T1H1C9"/>
<comment type="caution">
    <text evidence="3">The sequence shown here is derived from an EMBL/GenBank/DDBJ whole genome shotgun (WGS) entry which is preliminary data.</text>
</comment>
<dbReference type="InterPro" id="IPR038673">
    <property type="entry name" value="OprB_sf"/>
</dbReference>
<dbReference type="Pfam" id="PF04966">
    <property type="entry name" value="OprB"/>
    <property type="match status" value="1"/>
</dbReference>
<dbReference type="EMBL" id="MVKX01000004">
    <property type="protein sequence ID" value="OOV83678.1"/>
    <property type="molecule type" value="Genomic_DNA"/>
</dbReference>
<evidence type="ECO:0000256" key="2">
    <source>
        <dbReference type="RuleBase" id="RU363072"/>
    </source>
</evidence>
<dbReference type="Gene3D" id="2.40.160.180">
    <property type="entry name" value="Carbohydrate-selective porin OprB"/>
    <property type="match status" value="1"/>
</dbReference>
<protein>
    <submittedName>
        <fullName evidence="3">Carbohydrate porin</fullName>
    </submittedName>
</protein>
<organism evidence="3 4">
    <name type="scientific">Acinetobacter amyesii</name>
    <dbReference type="NCBI Taxonomy" id="2942470"/>
    <lineage>
        <taxon>Bacteria</taxon>
        <taxon>Pseudomonadati</taxon>
        <taxon>Pseudomonadota</taxon>
        <taxon>Gammaproteobacteria</taxon>
        <taxon>Moraxellales</taxon>
        <taxon>Moraxellaceae</taxon>
        <taxon>Acinetobacter</taxon>
    </lineage>
</organism>
<gene>
    <name evidence="3" type="ORF">B1202_08320</name>
</gene>
<dbReference type="PANTHER" id="PTHR37944:SF1">
    <property type="entry name" value="PORIN B"/>
    <property type="match status" value="1"/>
</dbReference>
<reference evidence="3 4" key="1">
    <citation type="submission" date="2017-02" db="EMBL/GenBank/DDBJ databases">
        <title>Acinetobacter sp. ANC 4945, whole genome shotgun sequencing project.</title>
        <authorList>
            <person name="Radolfova-Krizova L."/>
            <person name="Al Atrouni A."/>
            <person name="Nemec A."/>
        </authorList>
    </citation>
    <scope>NUCLEOTIDE SEQUENCE [LARGE SCALE GENOMIC DNA]</scope>
    <source>
        <strain evidence="3 4">ANC 4945</strain>
    </source>
</reference>
<name>A0A1T1H1C9_9GAMM</name>
<sequence length="427" mass="47208">MAVSKLGSLYLSLGIMLAGSATQAATAAEAFSSESPWMFGDWNGQRTALQQKGYDFSFSYGGELATLLDAKHASGHGTEYADQFAIGAHLDLEKIAGWKDTEAQINITERNGRSLSQTSDALNGHLSATQEVWGRGQTWRLTDFWIKKKFLDQKLDIKVGRFGEGEDFNSFDCDFQNLALCGSQVGNWVGDQWYNWPVSQWAARVKYNIQPELYAQVGVYEYNPENLKRGKGWNLSTDGSKGAIIPAEVVWTPKVGTQKLPGEYRAGYYYSTADADVIDSPVNEKDHHQGGWIVAKQQLTAHKDDASRGLSGFVNVTVHDSDTNNVSDMQNIGLVYKGAFDARPQDEIAIGLGRISINDDVNDANIANNSVDARGLQSEEYDAEIYYGIHAANWLTIRPNIQYIRHVGAYKNGENAWVGGIKFQTAF</sequence>
<dbReference type="InterPro" id="IPR052932">
    <property type="entry name" value="OprB_Porin"/>
</dbReference>
<keyword evidence="2" id="KW-0732">Signal</keyword>
<dbReference type="GO" id="GO:0016020">
    <property type="term" value="C:membrane"/>
    <property type="evidence" value="ECO:0007669"/>
    <property type="project" value="InterPro"/>
</dbReference>
<evidence type="ECO:0000313" key="3">
    <source>
        <dbReference type="EMBL" id="OOV83678.1"/>
    </source>
</evidence>
<dbReference type="GO" id="GO:0008643">
    <property type="term" value="P:carbohydrate transport"/>
    <property type="evidence" value="ECO:0007669"/>
    <property type="project" value="InterPro"/>
</dbReference>
<dbReference type="InterPro" id="IPR007049">
    <property type="entry name" value="Carb-sel_porin_OprB"/>
</dbReference>
<dbReference type="PANTHER" id="PTHR37944">
    <property type="entry name" value="PORIN B"/>
    <property type="match status" value="1"/>
</dbReference>
<evidence type="ECO:0000256" key="1">
    <source>
        <dbReference type="ARBA" id="ARBA00008769"/>
    </source>
</evidence>
<feature type="signal peptide" evidence="2">
    <location>
        <begin position="1"/>
        <end position="24"/>
    </location>
</feature>
<feature type="chain" id="PRO_5011820949" evidence="2">
    <location>
        <begin position="25"/>
        <end position="427"/>
    </location>
</feature>
<evidence type="ECO:0000313" key="4">
    <source>
        <dbReference type="Proteomes" id="UP000191160"/>
    </source>
</evidence>
<dbReference type="GO" id="GO:0015288">
    <property type="term" value="F:porin activity"/>
    <property type="evidence" value="ECO:0007669"/>
    <property type="project" value="InterPro"/>
</dbReference>
<dbReference type="Proteomes" id="UP000191160">
    <property type="component" value="Unassembled WGS sequence"/>
</dbReference>
<comment type="similarity">
    <text evidence="1 2">Belongs to the OprB family.</text>
</comment>
<proteinExistence type="inferred from homology"/>
<keyword evidence="4" id="KW-1185">Reference proteome</keyword>